<gene>
    <name evidence="2" type="ORF">NIIDNTM18_42320</name>
</gene>
<dbReference type="PROSITE" id="PS51257">
    <property type="entry name" value="PROKAR_LIPOPROTEIN"/>
    <property type="match status" value="1"/>
</dbReference>
<proteinExistence type="predicted"/>
<dbReference type="Proteomes" id="UP000515734">
    <property type="component" value="Chromosome"/>
</dbReference>
<evidence type="ECO:0000313" key="2">
    <source>
        <dbReference type="EMBL" id="BCI54954.1"/>
    </source>
</evidence>
<dbReference type="EMBL" id="AP023287">
    <property type="protein sequence ID" value="BCI54954.1"/>
    <property type="molecule type" value="Genomic_DNA"/>
</dbReference>
<keyword evidence="1" id="KW-0812">Transmembrane</keyword>
<keyword evidence="1" id="KW-0472">Membrane</keyword>
<dbReference type="RefSeq" id="WP_185292739.1">
    <property type="nucleotide sequence ID" value="NZ_AP023287.1"/>
</dbReference>
<protein>
    <submittedName>
        <fullName evidence="2">Uncharacterized protein</fullName>
    </submittedName>
</protein>
<evidence type="ECO:0000313" key="3">
    <source>
        <dbReference type="Proteomes" id="UP000515734"/>
    </source>
</evidence>
<sequence length="91" mass="9925">MSRFATQHPILLVVGVILGCASLIAFWPIFLGLALVAALAGLLYKVSTEYDKNSLDAARRRRTLAAHADYEHHALAYGDPRGIYGQYPPAV</sequence>
<keyword evidence="1" id="KW-1133">Transmembrane helix</keyword>
<reference evidence="2 3" key="1">
    <citation type="submission" date="2020-07" db="EMBL/GenBank/DDBJ databases">
        <title>Complete genome sequence of Mycolicibacterium litorale like strain isolated from cardiac implantable electronic device infection.</title>
        <authorList>
            <person name="Fukano H."/>
            <person name="Miyama H."/>
            <person name="Hoshino Y."/>
        </authorList>
    </citation>
    <scope>NUCLEOTIDE SEQUENCE [LARGE SCALE GENOMIC DNA]</scope>
    <source>
        <strain evidence="2 3">NIIDNTM18</strain>
    </source>
</reference>
<dbReference type="AlphaFoldDB" id="A0A6S6P8H2"/>
<accession>A0A6S6P8H2</accession>
<organism evidence="2 3">
    <name type="scientific">Mycolicibacterium litorale</name>
    <dbReference type="NCBI Taxonomy" id="758802"/>
    <lineage>
        <taxon>Bacteria</taxon>
        <taxon>Bacillati</taxon>
        <taxon>Actinomycetota</taxon>
        <taxon>Actinomycetes</taxon>
        <taxon>Mycobacteriales</taxon>
        <taxon>Mycobacteriaceae</taxon>
        <taxon>Mycolicibacterium</taxon>
    </lineage>
</organism>
<evidence type="ECO:0000256" key="1">
    <source>
        <dbReference type="SAM" id="Phobius"/>
    </source>
</evidence>
<name>A0A6S6P8H2_9MYCO</name>
<feature type="transmembrane region" description="Helical" evidence="1">
    <location>
        <begin position="12"/>
        <end position="44"/>
    </location>
</feature>